<dbReference type="InterPro" id="IPR036881">
    <property type="entry name" value="Glyco_hydro_3_C_sf"/>
</dbReference>
<dbReference type="OrthoDB" id="416222at2759"/>
<sequence length="859" mass="92428">MGPTILTWLLLAARLVAGQSDNSFLTLTKSSTSTSTTTTTSTYVSTSSIPTTTSLSTSPSTSSTPTSQASPVATETGPLTLPISEYSFSPFPTPSVPAAPPSVFPTTDPLSPPLVSCDPQVVPDFAPAWAAAYDKAENMIAHFTIEQKVNITTGIGWMNGLCVGNIAPVGQFPGLCLQDSPLGVRFTDLVTVFPAGITAASTWNRALIRSRALALGQEFKAKGVNIALGPMMNMGRVAQGGRNWEGFGADPYLTGEAAYETILGLQQGGVQATAKHYLNNEQEWKRTQESSNVDDRTEHEIYAHPFMRSVMAGVSSVMCSYNLVNDSYACNNDKLLNDILKREFGFQGFIMSDWAATMDTLSAVAGLDMTMAGDITLGSNTTYFGANLTSYIMNHTIPETRLDDMATRIVAAWYFLHQDEAYPNVTVDAFHPYNTLNQEVNAQADHAQVGREVAAGGTVLLKNEGCTLPLKKPKSIVLVGSDAGPSEMGPNQYPDQGGDPTGVLALGWGSGTANFTYLVSPYEAIQARARQDLTSVFWDFNNWDLATAGNSVIGMEVAIVFINSDSGEGYITVDGNVGDRKNLTAWHEGDQLVLAVAAQNNNTVVVVNSVGPLIIEPWVDHPNVTAIVWASLGGNEAGNAITDILYGAWNPSGRLPYTIAKNMSDYPAQLVLGGTETDILSINYTEGLFIDYRWFDAHNITPRYEFGYGLSYTTFEYCNLVITPIYDEGDYSEEGLIKNWENGGASPIAEGSTTALWLHLPLFQLTFDVKNAGSVYGGEISQLYVHHPPSAGEPPSVLKGFTNIELVPGQTGQATITVSRYDLSVWDVVRQGWAKPNGTIGFSIGASSRDFRLSGVFPL</sequence>
<dbReference type="Pfam" id="PF00933">
    <property type="entry name" value="Glyco_hydro_3"/>
    <property type="match status" value="1"/>
</dbReference>
<dbReference type="InParanoid" id="A0A0C2Z8C7"/>
<keyword evidence="16" id="KW-1185">Reference proteome</keyword>
<feature type="compositionally biased region" description="Low complexity" evidence="12">
    <location>
        <begin position="26"/>
        <end position="67"/>
    </location>
</feature>
<dbReference type="InterPro" id="IPR017853">
    <property type="entry name" value="GH"/>
</dbReference>
<dbReference type="PANTHER" id="PTHR42715:SF2">
    <property type="entry name" value="BETA-GLUCOSIDASE F-RELATED"/>
    <property type="match status" value="1"/>
</dbReference>
<name>A0A0C2Z8C7_9AGAM</name>
<feature type="domain" description="Fibronectin type III-like" evidence="14">
    <location>
        <begin position="779"/>
        <end position="848"/>
    </location>
</feature>
<evidence type="ECO:0000313" key="16">
    <source>
        <dbReference type="Proteomes" id="UP000053989"/>
    </source>
</evidence>
<dbReference type="AlphaFoldDB" id="A0A0C2Z8C7"/>
<dbReference type="SUPFAM" id="SSF52279">
    <property type="entry name" value="Beta-D-glucan exohydrolase, C-terminal domain"/>
    <property type="match status" value="1"/>
</dbReference>
<dbReference type="Gene3D" id="3.40.50.1700">
    <property type="entry name" value="Glycoside hydrolase family 3 C-terminal domain"/>
    <property type="match status" value="1"/>
</dbReference>
<dbReference type="STRING" id="1036808.A0A0C2Z8C7"/>
<keyword evidence="6" id="KW-0136">Cellulose degradation</keyword>
<dbReference type="InterPro" id="IPR050288">
    <property type="entry name" value="Cellulose_deg_GH3"/>
</dbReference>
<evidence type="ECO:0000256" key="10">
    <source>
        <dbReference type="ARBA" id="ARBA00023326"/>
    </source>
</evidence>
<dbReference type="HOGENOM" id="CLU_004542_2_3_1"/>
<dbReference type="GO" id="GO:0030245">
    <property type="term" value="P:cellulose catabolic process"/>
    <property type="evidence" value="ECO:0007669"/>
    <property type="project" value="UniProtKB-UniPathway"/>
</dbReference>
<dbReference type="Gene3D" id="2.60.40.10">
    <property type="entry name" value="Immunoglobulins"/>
    <property type="match status" value="1"/>
</dbReference>
<dbReference type="SUPFAM" id="SSF51445">
    <property type="entry name" value="(Trans)glycosidases"/>
    <property type="match status" value="1"/>
</dbReference>
<dbReference type="Pfam" id="PF14310">
    <property type="entry name" value="Fn3-like"/>
    <property type="match status" value="1"/>
</dbReference>
<dbReference type="FunFam" id="3.40.50.1700:FF:000003">
    <property type="entry name" value="Probable beta-glucosidase"/>
    <property type="match status" value="1"/>
</dbReference>
<keyword evidence="8 11" id="KW-0119">Carbohydrate metabolism</keyword>
<organism evidence="15 16">
    <name type="scientific">Scleroderma citrinum Foug A</name>
    <dbReference type="NCBI Taxonomy" id="1036808"/>
    <lineage>
        <taxon>Eukaryota</taxon>
        <taxon>Fungi</taxon>
        <taxon>Dikarya</taxon>
        <taxon>Basidiomycota</taxon>
        <taxon>Agaricomycotina</taxon>
        <taxon>Agaricomycetes</taxon>
        <taxon>Agaricomycetidae</taxon>
        <taxon>Boletales</taxon>
        <taxon>Sclerodermatineae</taxon>
        <taxon>Sclerodermataceae</taxon>
        <taxon>Scleroderma</taxon>
    </lineage>
</organism>
<evidence type="ECO:0000256" key="6">
    <source>
        <dbReference type="ARBA" id="ARBA00023001"/>
    </source>
</evidence>
<keyword evidence="5 11" id="KW-0378">Hydrolase</keyword>
<dbReference type="InterPro" id="IPR001764">
    <property type="entry name" value="Glyco_hydro_3_N"/>
</dbReference>
<reference evidence="15 16" key="1">
    <citation type="submission" date="2014-04" db="EMBL/GenBank/DDBJ databases">
        <authorList>
            <consortium name="DOE Joint Genome Institute"/>
            <person name="Kuo A."/>
            <person name="Kohler A."/>
            <person name="Nagy L.G."/>
            <person name="Floudas D."/>
            <person name="Copeland A."/>
            <person name="Barry K.W."/>
            <person name="Cichocki N."/>
            <person name="Veneault-Fourrey C."/>
            <person name="LaButti K."/>
            <person name="Lindquist E.A."/>
            <person name="Lipzen A."/>
            <person name="Lundell T."/>
            <person name="Morin E."/>
            <person name="Murat C."/>
            <person name="Sun H."/>
            <person name="Tunlid A."/>
            <person name="Henrissat B."/>
            <person name="Grigoriev I.V."/>
            <person name="Hibbett D.S."/>
            <person name="Martin F."/>
            <person name="Nordberg H.P."/>
            <person name="Cantor M.N."/>
            <person name="Hua S.X."/>
        </authorList>
    </citation>
    <scope>NUCLEOTIDE SEQUENCE [LARGE SCALE GENOMIC DNA]</scope>
    <source>
        <strain evidence="15 16">Foug A</strain>
    </source>
</reference>
<evidence type="ECO:0000313" key="15">
    <source>
        <dbReference type="EMBL" id="KIM58198.1"/>
    </source>
</evidence>
<dbReference type="UniPathway" id="UPA00696"/>
<evidence type="ECO:0000256" key="12">
    <source>
        <dbReference type="SAM" id="MobiDB-lite"/>
    </source>
</evidence>
<evidence type="ECO:0000256" key="13">
    <source>
        <dbReference type="SAM" id="SignalP"/>
    </source>
</evidence>
<keyword evidence="10 11" id="KW-0624">Polysaccharide degradation</keyword>
<dbReference type="Pfam" id="PF01915">
    <property type="entry name" value="Glyco_hydro_3_C"/>
    <property type="match status" value="1"/>
</dbReference>
<dbReference type="Proteomes" id="UP000053989">
    <property type="component" value="Unassembled WGS sequence"/>
</dbReference>
<reference evidence="16" key="2">
    <citation type="submission" date="2015-01" db="EMBL/GenBank/DDBJ databases">
        <title>Evolutionary Origins and Diversification of the Mycorrhizal Mutualists.</title>
        <authorList>
            <consortium name="DOE Joint Genome Institute"/>
            <consortium name="Mycorrhizal Genomics Consortium"/>
            <person name="Kohler A."/>
            <person name="Kuo A."/>
            <person name="Nagy L.G."/>
            <person name="Floudas D."/>
            <person name="Copeland A."/>
            <person name="Barry K.W."/>
            <person name="Cichocki N."/>
            <person name="Veneault-Fourrey C."/>
            <person name="LaButti K."/>
            <person name="Lindquist E.A."/>
            <person name="Lipzen A."/>
            <person name="Lundell T."/>
            <person name="Morin E."/>
            <person name="Murat C."/>
            <person name="Riley R."/>
            <person name="Ohm R."/>
            <person name="Sun H."/>
            <person name="Tunlid A."/>
            <person name="Henrissat B."/>
            <person name="Grigoriev I.V."/>
            <person name="Hibbett D.S."/>
            <person name="Martin F."/>
        </authorList>
    </citation>
    <scope>NUCLEOTIDE SEQUENCE [LARGE SCALE GENOMIC DNA]</scope>
    <source>
        <strain evidence="16">Foug A</strain>
    </source>
</reference>
<evidence type="ECO:0000256" key="3">
    <source>
        <dbReference type="ARBA" id="ARBA00005336"/>
    </source>
</evidence>
<gene>
    <name evidence="15" type="ORF">SCLCIDRAFT_1218832</name>
</gene>
<evidence type="ECO:0000256" key="5">
    <source>
        <dbReference type="ARBA" id="ARBA00022801"/>
    </source>
</evidence>
<dbReference type="GO" id="GO:0008422">
    <property type="term" value="F:beta-glucosidase activity"/>
    <property type="evidence" value="ECO:0007669"/>
    <property type="project" value="UniProtKB-EC"/>
</dbReference>
<evidence type="ECO:0000256" key="11">
    <source>
        <dbReference type="RuleBase" id="RU361161"/>
    </source>
</evidence>
<evidence type="ECO:0000256" key="8">
    <source>
        <dbReference type="ARBA" id="ARBA00023277"/>
    </source>
</evidence>
<dbReference type="PROSITE" id="PS00775">
    <property type="entry name" value="GLYCOSYL_HYDROL_F3"/>
    <property type="match status" value="1"/>
</dbReference>
<feature type="region of interest" description="Disordered" evidence="12">
    <location>
        <begin position="26"/>
        <end position="76"/>
    </location>
</feature>
<evidence type="ECO:0000256" key="2">
    <source>
        <dbReference type="ARBA" id="ARBA00004987"/>
    </source>
</evidence>
<dbReference type="InterPro" id="IPR036962">
    <property type="entry name" value="Glyco_hydro_3_N_sf"/>
</dbReference>
<feature type="signal peptide" evidence="13">
    <location>
        <begin position="1"/>
        <end position="18"/>
    </location>
</feature>
<comment type="similarity">
    <text evidence="3 11">Belongs to the glycosyl hydrolase 3 family.</text>
</comment>
<comment type="catalytic activity">
    <reaction evidence="1 11">
        <text>Hydrolysis of terminal, non-reducing beta-D-glucosyl residues with release of beta-D-glucose.</text>
        <dbReference type="EC" id="3.2.1.21"/>
    </reaction>
</comment>
<dbReference type="EC" id="3.2.1.21" evidence="4 11"/>
<dbReference type="InterPro" id="IPR026891">
    <property type="entry name" value="Fn3-like"/>
</dbReference>
<dbReference type="InterPro" id="IPR019800">
    <property type="entry name" value="Glyco_hydro_3_AS"/>
</dbReference>
<dbReference type="PRINTS" id="PR00133">
    <property type="entry name" value="GLHYDRLASE3"/>
</dbReference>
<proteinExistence type="inferred from homology"/>
<keyword evidence="13" id="KW-0732">Signal</keyword>
<evidence type="ECO:0000256" key="1">
    <source>
        <dbReference type="ARBA" id="ARBA00000448"/>
    </source>
</evidence>
<evidence type="ECO:0000256" key="7">
    <source>
        <dbReference type="ARBA" id="ARBA00023180"/>
    </source>
</evidence>
<evidence type="ECO:0000256" key="4">
    <source>
        <dbReference type="ARBA" id="ARBA00012744"/>
    </source>
</evidence>
<keyword evidence="9 11" id="KW-0326">Glycosidase</keyword>
<protein>
    <recommendedName>
        <fullName evidence="4 11">beta-glucosidase</fullName>
        <ecNumber evidence="4 11">3.2.1.21</ecNumber>
    </recommendedName>
</protein>
<dbReference type="Gene3D" id="3.20.20.300">
    <property type="entry name" value="Glycoside hydrolase, family 3, N-terminal domain"/>
    <property type="match status" value="1"/>
</dbReference>
<comment type="pathway">
    <text evidence="2 11">Glycan metabolism; cellulose degradation.</text>
</comment>
<evidence type="ECO:0000259" key="14">
    <source>
        <dbReference type="SMART" id="SM01217"/>
    </source>
</evidence>
<dbReference type="InterPro" id="IPR013783">
    <property type="entry name" value="Ig-like_fold"/>
</dbReference>
<dbReference type="InterPro" id="IPR002772">
    <property type="entry name" value="Glyco_hydro_3_C"/>
</dbReference>
<dbReference type="PANTHER" id="PTHR42715">
    <property type="entry name" value="BETA-GLUCOSIDASE"/>
    <property type="match status" value="1"/>
</dbReference>
<dbReference type="SMART" id="SM01217">
    <property type="entry name" value="Fn3_like"/>
    <property type="match status" value="1"/>
</dbReference>
<accession>A0A0C2Z8C7</accession>
<dbReference type="FunFam" id="3.20.20.300:FF:000002">
    <property type="entry name" value="Probable beta-glucosidase"/>
    <property type="match status" value="1"/>
</dbReference>
<dbReference type="EMBL" id="KN822089">
    <property type="protein sequence ID" value="KIM58198.1"/>
    <property type="molecule type" value="Genomic_DNA"/>
</dbReference>
<feature type="chain" id="PRO_5002171969" description="beta-glucosidase" evidence="13">
    <location>
        <begin position="19"/>
        <end position="859"/>
    </location>
</feature>
<evidence type="ECO:0000256" key="9">
    <source>
        <dbReference type="ARBA" id="ARBA00023295"/>
    </source>
</evidence>
<keyword evidence="7" id="KW-0325">Glycoprotein</keyword>